<dbReference type="EMBL" id="OUNC01000001">
    <property type="protein sequence ID" value="SPP25902.1"/>
    <property type="molecule type" value="Genomic_DNA"/>
</dbReference>
<dbReference type="OrthoDB" id="2364255at2"/>
<proteinExistence type="predicted"/>
<dbReference type="GeneID" id="66538458"/>
<dbReference type="Proteomes" id="UP000270190">
    <property type="component" value="Unassembled WGS sequence"/>
</dbReference>
<organism evidence="1 2">
    <name type="scientific">Brochothrix thermosphacta</name>
    <name type="common">Microbacterium thermosphactum</name>
    <dbReference type="NCBI Taxonomy" id="2756"/>
    <lineage>
        <taxon>Bacteria</taxon>
        <taxon>Bacillati</taxon>
        <taxon>Bacillota</taxon>
        <taxon>Bacilli</taxon>
        <taxon>Bacillales</taxon>
        <taxon>Listeriaceae</taxon>
        <taxon>Brochothrix</taxon>
    </lineage>
</organism>
<gene>
    <name evidence="1" type="ORF">BTBSAS_10171</name>
</gene>
<dbReference type="NCBIfam" id="NF040845">
    <property type="entry name" value="lmo0850_fam"/>
    <property type="match status" value="1"/>
</dbReference>
<dbReference type="InterPro" id="IPR049839">
    <property type="entry name" value="Lmo0850-like"/>
</dbReference>
<accession>A0A2X0PW91</accession>
<sequence length="54" mass="6241">MSKNIHTVEDNLNDIINKLQKQGVDVGKTKSRHDVWRSIVQRRSTLTVVPSNRK</sequence>
<evidence type="ECO:0000313" key="1">
    <source>
        <dbReference type="EMBL" id="SPP25902.1"/>
    </source>
</evidence>
<reference evidence="2" key="1">
    <citation type="submission" date="2018-04" db="EMBL/GenBank/DDBJ databases">
        <authorList>
            <person name="Illikoud N."/>
        </authorList>
    </citation>
    <scope>NUCLEOTIDE SEQUENCE [LARGE SCALE GENOMIC DNA]</scope>
</reference>
<name>A0A2X0PW91_BROTH</name>
<dbReference type="RefSeq" id="WP_154657725.1">
    <property type="nucleotide sequence ID" value="NZ_CBCPHX010000002.1"/>
</dbReference>
<evidence type="ECO:0000313" key="2">
    <source>
        <dbReference type="Proteomes" id="UP000270190"/>
    </source>
</evidence>
<dbReference type="AlphaFoldDB" id="A0A2X0PW91"/>
<protein>
    <submittedName>
        <fullName evidence="1">Uncharacterized protein</fullName>
    </submittedName>
</protein>